<dbReference type="STRING" id="1036612.A0A1L9TPL8"/>
<evidence type="ECO:0000259" key="7">
    <source>
        <dbReference type="Pfam" id="PF07687"/>
    </source>
</evidence>
<evidence type="ECO:0000313" key="9">
    <source>
        <dbReference type="Proteomes" id="UP000184356"/>
    </source>
</evidence>
<dbReference type="SUPFAM" id="SSF53187">
    <property type="entry name" value="Zn-dependent exopeptidases"/>
    <property type="match status" value="1"/>
</dbReference>
<keyword evidence="9" id="KW-1185">Reference proteome</keyword>
<comment type="cofactor">
    <cofactor evidence="1">
        <name>Zn(2+)</name>
        <dbReference type="ChEBI" id="CHEBI:29105"/>
    </cofactor>
</comment>
<dbReference type="Gene3D" id="3.40.630.10">
    <property type="entry name" value="Zn peptidases"/>
    <property type="match status" value="1"/>
</dbReference>
<dbReference type="GO" id="GO:0006508">
    <property type="term" value="P:proteolysis"/>
    <property type="evidence" value="ECO:0007669"/>
    <property type="project" value="UniProtKB-KW"/>
</dbReference>
<dbReference type="GO" id="GO:0008233">
    <property type="term" value="F:peptidase activity"/>
    <property type="evidence" value="ECO:0007669"/>
    <property type="project" value="UniProtKB-KW"/>
</dbReference>
<keyword evidence="5" id="KW-0378">Hydrolase</keyword>
<dbReference type="CDD" id="cd05652">
    <property type="entry name" value="M20_ArgE_DapE-like_fungal"/>
    <property type="match status" value="1"/>
</dbReference>
<feature type="domain" description="Peptidase M20 dimerisation" evidence="7">
    <location>
        <begin position="168"/>
        <end position="267"/>
    </location>
</feature>
<evidence type="ECO:0000256" key="5">
    <source>
        <dbReference type="ARBA" id="ARBA00022801"/>
    </source>
</evidence>
<evidence type="ECO:0000313" key="8">
    <source>
        <dbReference type="EMBL" id="OJJ61386.1"/>
    </source>
</evidence>
<evidence type="ECO:0000256" key="6">
    <source>
        <dbReference type="ARBA" id="ARBA00022833"/>
    </source>
</evidence>
<reference evidence="9" key="1">
    <citation type="journal article" date="2017" name="Genome Biol.">
        <title>Comparative genomics reveals high biological diversity and specific adaptations in the industrially and medically important fungal genus Aspergillus.</title>
        <authorList>
            <person name="de Vries R.P."/>
            <person name="Riley R."/>
            <person name="Wiebenga A."/>
            <person name="Aguilar-Osorio G."/>
            <person name="Amillis S."/>
            <person name="Uchima C.A."/>
            <person name="Anderluh G."/>
            <person name="Asadollahi M."/>
            <person name="Askin M."/>
            <person name="Barry K."/>
            <person name="Battaglia E."/>
            <person name="Bayram O."/>
            <person name="Benocci T."/>
            <person name="Braus-Stromeyer S.A."/>
            <person name="Caldana C."/>
            <person name="Canovas D."/>
            <person name="Cerqueira G.C."/>
            <person name="Chen F."/>
            <person name="Chen W."/>
            <person name="Choi C."/>
            <person name="Clum A."/>
            <person name="Dos Santos R.A."/>
            <person name="Damasio A.R."/>
            <person name="Diallinas G."/>
            <person name="Emri T."/>
            <person name="Fekete E."/>
            <person name="Flipphi M."/>
            <person name="Freyberg S."/>
            <person name="Gallo A."/>
            <person name="Gournas C."/>
            <person name="Habgood R."/>
            <person name="Hainaut M."/>
            <person name="Harispe M.L."/>
            <person name="Henrissat B."/>
            <person name="Hilden K.S."/>
            <person name="Hope R."/>
            <person name="Hossain A."/>
            <person name="Karabika E."/>
            <person name="Karaffa L."/>
            <person name="Karanyi Z."/>
            <person name="Krasevec N."/>
            <person name="Kuo A."/>
            <person name="Kusch H."/>
            <person name="LaButti K."/>
            <person name="Lagendijk E.L."/>
            <person name="Lapidus A."/>
            <person name="Levasseur A."/>
            <person name="Lindquist E."/>
            <person name="Lipzen A."/>
            <person name="Logrieco A.F."/>
            <person name="MacCabe A."/>
            <person name="Maekelae M.R."/>
            <person name="Malavazi I."/>
            <person name="Melin P."/>
            <person name="Meyer V."/>
            <person name="Mielnichuk N."/>
            <person name="Miskei M."/>
            <person name="Molnar A.P."/>
            <person name="Mule G."/>
            <person name="Ngan C.Y."/>
            <person name="Orejas M."/>
            <person name="Orosz E."/>
            <person name="Ouedraogo J.P."/>
            <person name="Overkamp K.M."/>
            <person name="Park H.-S."/>
            <person name="Perrone G."/>
            <person name="Piumi F."/>
            <person name="Punt P.J."/>
            <person name="Ram A.F."/>
            <person name="Ramon A."/>
            <person name="Rauscher S."/>
            <person name="Record E."/>
            <person name="Riano-Pachon D.M."/>
            <person name="Robert V."/>
            <person name="Roehrig J."/>
            <person name="Ruller R."/>
            <person name="Salamov A."/>
            <person name="Salih N.S."/>
            <person name="Samson R.A."/>
            <person name="Sandor E."/>
            <person name="Sanguinetti M."/>
            <person name="Schuetze T."/>
            <person name="Sepcic K."/>
            <person name="Shelest E."/>
            <person name="Sherlock G."/>
            <person name="Sophianopoulou V."/>
            <person name="Squina F.M."/>
            <person name="Sun H."/>
            <person name="Susca A."/>
            <person name="Todd R.B."/>
            <person name="Tsang A."/>
            <person name="Unkles S.E."/>
            <person name="van de Wiele N."/>
            <person name="van Rossen-Uffink D."/>
            <person name="Oliveira J.V."/>
            <person name="Vesth T.C."/>
            <person name="Visser J."/>
            <person name="Yu J.-H."/>
            <person name="Zhou M."/>
            <person name="Andersen M.R."/>
            <person name="Archer D.B."/>
            <person name="Baker S.E."/>
            <person name="Benoit I."/>
            <person name="Brakhage A.A."/>
            <person name="Braus G.H."/>
            <person name="Fischer R."/>
            <person name="Frisvad J.C."/>
            <person name="Goldman G.H."/>
            <person name="Houbraken J."/>
            <person name="Oakley B."/>
            <person name="Pocsi I."/>
            <person name="Scazzocchio C."/>
            <person name="Seiboth B."/>
            <person name="vanKuyk P.A."/>
            <person name="Wortman J."/>
            <person name="Dyer P.S."/>
            <person name="Grigoriev I.V."/>
        </authorList>
    </citation>
    <scope>NUCLEOTIDE SEQUENCE [LARGE SCALE GENOMIC DNA]</scope>
    <source>
        <strain evidence="9">CBS 593.65</strain>
    </source>
</reference>
<comment type="similarity">
    <text evidence="2">Belongs to the peptidase M20A family.</text>
</comment>
<dbReference type="InterPro" id="IPR036264">
    <property type="entry name" value="Bact_exopeptidase_dim_dom"/>
</dbReference>
<dbReference type="InterPro" id="IPR011650">
    <property type="entry name" value="Peptidase_M20_dimer"/>
</dbReference>
<dbReference type="EMBL" id="KV878584">
    <property type="protein sequence ID" value="OJJ61386.1"/>
    <property type="molecule type" value="Genomic_DNA"/>
</dbReference>
<keyword evidence="3" id="KW-0645">Protease</keyword>
<gene>
    <name evidence="8" type="ORF">ASPSYDRAFT_56708</name>
</gene>
<name>A0A1L9TPL8_9EURO</name>
<dbReference type="Pfam" id="PF07687">
    <property type="entry name" value="M20_dimer"/>
    <property type="match status" value="1"/>
</dbReference>
<dbReference type="GeneID" id="63765334"/>
<evidence type="ECO:0000256" key="4">
    <source>
        <dbReference type="ARBA" id="ARBA00022723"/>
    </source>
</evidence>
<dbReference type="VEuPathDB" id="FungiDB:ASPSYDRAFT_56708"/>
<accession>A0A1L9TPL8</accession>
<dbReference type="Gene3D" id="3.30.70.360">
    <property type="match status" value="1"/>
</dbReference>
<organism evidence="8 9">
    <name type="scientific">Aspergillus sydowii CBS 593.65</name>
    <dbReference type="NCBI Taxonomy" id="1036612"/>
    <lineage>
        <taxon>Eukaryota</taxon>
        <taxon>Fungi</taxon>
        <taxon>Dikarya</taxon>
        <taxon>Ascomycota</taxon>
        <taxon>Pezizomycotina</taxon>
        <taxon>Eurotiomycetes</taxon>
        <taxon>Eurotiomycetidae</taxon>
        <taxon>Eurotiales</taxon>
        <taxon>Aspergillaceae</taxon>
        <taxon>Aspergillus</taxon>
        <taxon>Aspergillus subgen. Nidulantes</taxon>
    </lineage>
</organism>
<dbReference type="Proteomes" id="UP000184356">
    <property type="component" value="Unassembled WGS sequence"/>
</dbReference>
<evidence type="ECO:0000256" key="1">
    <source>
        <dbReference type="ARBA" id="ARBA00001947"/>
    </source>
</evidence>
<evidence type="ECO:0000256" key="3">
    <source>
        <dbReference type="ARBA" id="ARBA00022670"/>
    </source>
</evidence>
<keyword evidence="4" id="KW-0479">Metal-binding</keyword>
<dbReference type="InterPro" id="IPR002933">
    <property type="entry name" value="Peptidase_M20"/>
</dbReference>
<dbReference type="AlphaFoldDB" id="A0A1L9TPL8"/>
<dbReference type="PANTHER" id="PTHR43808:SF8">
    <property type="entry name" value="PEPTIDASE M20 DIMERISATION DOMAIN-CONTAINING PROTEIN"/>
    <property type="match status" value="1"/>
</dbReference>
<evidence type="ECO:0000256" key="2">
    <source>
        <dbReference type="ARBA" id="ARBA00006247"/>
    </source>
</evidence>
<proteinExistence type="inferred from homology"/>
<sequence>MSLNKPVITLHRDICSIESISGNEAEVGHFLVKYLESKGFEVEKQYLSSHPDPARFNVLAYLKGSRDTRVCLTSHIDVVPPYWPYQLKNNNTEIHGRGTVDAKACVAAMIIAAEELQAAQLLSPGDISLLFVVGEEVDGDGMLKANELGLQWESVIFGEPTEGKLPRGHKGVLNVNIKATGRAAHSGYPELGDSATEKLLAGLEAIRHKLELPRSEVLGETTMNIGRIDGGVAANVIPFHAEAQVLFRVASGTVEELQKKISDTLHSTGYEFELAYKDNAAGPVTLDCDVPGFETMVVSYGTDVPGLKGNHKRYLWGPGTIHVAHTEAESLKVSELVDAVDAYRKLTLHALGKQ</sequence>
<keyword evidence="6" id="KW-0862">Zinc</keyword>
<dbReference type="InterPro" id="IPR050072">
    <property type="entry name" value="Peptidase_M20A"/>
</dbReference>
<dbReference type="OrthoDB" id="3064516at2759"/>
<protein>
    <recommendedName>
        <fullName evidence="7">Peptidase M20 dimerisation domain-containing protein</fullName>
    </recommendedName>
</protein>
<dbReference type="Pfam" id="PF01546">
    <property type="entry name" value="Peptidase_M20"/>
    <property type="match status" value="1"/>
</dbReference>
<dbReference type="SUPFAM" id="SSF55031">
    <property type="entry name" value="Bacterial exopeptidase dimerisation domain"/>
    <property type="match status" value="1"/>
</dbReference>
<dbReference type="RefSeq" id="XP_040705192.1">
    <property type="nucleotide sequence ID" value="XM_040849261.1"/>
</dbReference>
<dbReference type="PANTHER" id="PTHR43808">
    <property type="entry name" value="ACETYLORNITHINE DEACETYLASE"/>
    <property type="match status" value="1"/>
</dbReference>
<dbReference type="GO" id="GO:0046872">
    <property type="term" value="F:metal ion binding"/>
    <property type="evidence" value="ECO:0007669"/>
    <property type="project" value="UniProtKB-KW"/>
</dbReference>